<dbReference type="InterPro" id="IPR036441">
    <property type="entry name" value="DHquinase_II_sf"/>
</dbReference>
<dbReference type="SUPFAM" id="SSF52304">
    <property type="entry name" value="Type II 3-dehydroquinate dehydratase"/>
    <property type="match status" value="1"/>
</dbReference>
<dbReference type="EMBL" id="FXTI01000001">
    <property type="protein sequence ID" value="SMO39510.1"/>
    <property type="molecule type" value="Genomic_DNA"/>
</dbReference>
<dbReference type="HAMAP" id="MF_00169">
    <property type="entry name" value="AroQ"/>
    <property type="match status" value="1"/>
</dbReference>
<dbReference type="EC" id="4.2.1.10" evidence="5 7"/>
<feature type="binding site" evidence="7 9">
    <location>
        <begin position="101"/>
        <end position="102"/>
    </location>
    <ligand>
        <name>substrate</name>
    </ligand>
</feature>
<comment type="function">
    <text evidence="7">Catalyzes a trans-dehydration via an enolate intermediate.</text>
</comment>
<comment type="catalytic activity">
    <reaction evidence="1 7">
        <text>3-dehydroquinate = 3-dehydroshikimate + H2O</text>
        <dbReference type="Rhea" id="RHEA:21096"/>
        <dbReference type="ChEBI" id="CHEBI:15377"/>
        <dbReference type="ChEBI" id="CHEBI:16630"/>
        <dbReference type="ChEBI" id="CHEBI:32364"/>
        <dbReference type="EC" id="4.2.1.10"/>
    </reaction>
</comment>
<feature type="site" description="Transition state stabilizer" evidence="7 10">
    <location>
        <position position="18"/>
    </location>
</feature>
<dbReference type="NCBIfam" id="NF003805">
    <property type="entry name" value="PRK05395.1-2"/>
    <property type="match status" value="1"/>
</dbReference>
<evidence type="ECO:0000256" key="4">
    <source>
        <dbReference type="ARBA" id="ARBA00011193"/>
    </source>
</evidence>
<dbReference type="RefSeq" id="WP_142504091.1">
    <property type="nucleotide sequence ID" value="NZ_FXTI01000001.1"/>
</dbReference>
<dbReference type="InterPro" id="IPR001874">
    <property type="entry name" value="DHquinase_II"/>
</dbReference>
<feature type="active site" description="Proton donor" evidence="7 8">
    <location>
        <position position="100"/>
    </location>
</feature>
<organism evidence="11 12">
    <name type="scientific">Melghirimyces algeriensis</name>
    <dbReference type="NCBI Taxonomy" id="910412"/>
    <lineage>
        <taxon>Bacteria</taxon>
        <taxon>Bacillati</taxon>
        <taxon>Bacillota</taxon>
        <taxon>Bacilli</taxon>
        <taxon>Bacillales</taxon>
        <taxon>Thermoactinomycetaceae</taxon>
        <taxon>Melghirimyces</taxon>
    </lineage>
</organism>
<dbReference type="Pfam" id="PF01220">
    <property type="entry name" value="DHquinase_II"/>
    <property type="match status" value="1"/>
</dbReference>
<evidence type="ECO:0000256" key="10">
    <source>
        <dbReference type="PIRSR" id="PIRSR001399-3"/>
    </source>
</evidence>
<dbReference type="NCBIfam" id="TIGR01088">
    <property type="entry name" value="aroQ"/>
    <property type="match status" value="1"/>
</dbReference>
<reference evidence="11 12" key="1">
    <citation type="submission" date="2017-05" db="EMBL/GenBank/DDBJ databases">
        <authorList>
            <person name="Varghese N."/>
            <person name="Submissions S."/>
        </authorList>
    </citation>
    <scope>NUCLEOTIDE SEQUENCE [LARGE SCALE GENOMIC DNA]</scope>
    <source>
        <strain evidence="11 12">DSM 45474</strain>
    </source>
</reference>
<dbReference type="InterPro" id="IPR018509">
    <property type="entry name" value="DHquinase_II_CS"/>
</dbReference>
<comment type="similarity">
    <text evidence="3 7">Belongs to the type-II 3-dehydroquinase family.</text>
</comment>
<dbReference type="UniPathway" id="UPA00053">
    <property type="reaction ID" value="UER00086"/>
</dbReference>
<evidence type="ECO:0000256" key="7">
    <source>
        <dbReference type="HAMAP-Rule" id="MF_00169"/>
    </source>
</evidence>
<evidence type="ECO:0000313" key="12">
    <source>
        <dbReference type="Proteomes" id="UP000315636"/>
    </source>
</evidence>
<name>A0A521AYC0_9BACL</name>
<feature type="active site" description="Proton acceptor" evidence="7 8">
    <location>
        <position position="23"/>
    </location>
</feature>
<dbReference type="AlphaFoldDB" id="A0A521AYC0"/>
<feature type="binding site" evidence="7 9">
    <location>
        <position position="111"/>
    </location>
    <ligand>
        <name>substrate</name>
    </ligand>
</feature>
<keyword evidence="12" id="KW-1185">Reference proteome</keyword>
<keyword evidence="7" id="KW-0057">Aromatic amino acid biosynthesis</keyword>
<dbReference type="GO" id="GO:0019631">
    <property type="term" value="P:quinate catabolic process"/>
    <property type="evidence" value="ECO:0007669"/>
    <property type="project" value="TreeGrafter"/>
</dbReference>
<dbReference type="PIRSF" id="PIRSF001399">
    <property type="entry name" value="DHquinase_II"/>
    <property type="match status" value="1"/>
</dbReference>
<dbReference type="NCBIfam" id="NF003807">
    <property type="entry name" value="PRK05395.1-4"/>
    <property type="match status" value="1"/>
</dbReference>
<dbReference type="GO" id="GO:0008652">
    <property type="term" value="P:amino acid biosynthetic process"/>
    <property type="evidence" value="ECO:0007669"/>
    <property type="project" value="UniProtKB-KW"/>
</dbReference>
<evidence type="ECO:0000256" key="3">
    <source>
        <dbReference type="ARBA" id="ARBA00011037"/>
    </source>
</evidence>
<feature type="binding site" evidence="7 9">
    <location>
        <position position="80"/>
    </location>
    <ligand>
        <name>substrate</name>
    </ligand>
</feature>
<dbReference type="GO" id="GO:0003855">
    <property type="term" value="F:3-dehydroquinate dehydratase activity"/>
    <property type="evidence" value="ECO:0007669"/>
    <property type="project" value="UniProtKB-UniRule"/>
</dbReference>
<evidence type="ECO:0000256" key="5">
    <source>
        <dbReference type="ARBA" id="ARBA00012060"/>
    </source>
</evidence>
<evidence type="ECO:0000256" key="2">
    <source>
        <dbReference type="ARBA" id="ARBA00004902"/>
    </source>
</evidence>
<accession>A0A521AYC0</accession>
<evidence type="ECO:0000256" key="6">
    <source>
        <dbReference type="ARBA" id="ARBA00023239"/>
    </source>
</evidence>
<evidence type="ECO:0000256" key="8">
    <source>
        <dbReference type="PIRSR" id="PIRSR001399-1"/>
    </source>
</evidence>
<evidence type="ECO:0000256" key="1">
    <source>
        <dbReference type="ARBA" id="ARBA00001864"/>
    </source>
</evidence>
<evidence type="ECO:0000256" key="9">
    <source>
        <dbReference type="PIRSR" id="PIRSR001399-2"/>
    </source>
</evidence>
<dbReference type="PANTHER" id="PTHR21272:SF3">
    <property type="entry name" value="CATABOLIC 3-DEHYDROQUINASE"/>
    <property type="match status" value="1"/>
</dbReference>
<sequence>MQKVLVLNGPNLNLLGKREPSIYGTETLEELHCRLQKKGEQLGLEVQCFQSNHEGELIDRIHWANEHVDVLVINAGAFTHYSYAIRDALAAVSVPSIEVHMSNVHSREAFRKTSVIAPVTQGQITGFGFISYELALVAAASLSKEKR</sequence>
<dbReference type="NCBIfam" id="NF003806">
    <property type="entry name" value="PRK05395.1-3"/>
    <property type="match status" value="1"/>
</dbReference>
<dbReference type="GO" id="GO:0009423">
    <property type="term" value="P:chorismate biosynthetic process"/>
    <property type="evidence" value="ECO:0007669"/>
    <property type="project" value="UniProtKB-UniRule"/>
</dbReference>
<comment type="subunit">
    <text evidence="4 7">Homododecamer.</text>
</comment>
<comment type="pathway">
    <text evidence="2 7">Metabolic intermediate biosynthesis; chorismate biosynthesis; chorismate from D-erythrose 4-phosphate and phosphoenolpyruvate: step 3/7.</text>
</comment>
<proteinExistence type="inferred from homology"/>
<gene>
    <name evidence="7" type="primary">aroQ</name>
    <name evidence="11" type="ORF">SAMN06264849_101412</name>
</gene>
<dbReference type="Gene3D" id="3.40.50.9100">
    <property type="entry name" value="Dehydroquinase, class II"/>
    <property type="match status" value="1"/>
</dbReference>
<feature type="binding site" evidence="7 9">
    <location>
        <position position="74"/>
    </location>
    <ligand>
        <name>substrate</name>
    </ligand>
</feature>
<dbReference type="CDD" id="cd00466">
    <property type="entry name" value="DHQase_II"/>
    <property type="match status" value="1"/>
</dbReference>
<dbReference type="PANTHER" id="PTHR21272">
    <property type="entry name" value="CATABOLIC 3-DEHYDROQUINASE"/>
    <property type="match status" value="1"/>
</dbReference>
<feature type="binding site" evidence="7 9">
    <location>
        <position position="87"/>
    </location>
    <ligand>
        <name>substrate</name>
    </ligand>
</feature>
<protein>
    <recommendedName>
        <fullName evidence="5 7">3-dehydroquinate dehydratase</fullName>
        <shortName evidence="7">3-dehydroquinase</shortName>
        <ecNumber evidence="5 7">4.2.1.10</ecNumber>
    </recommendedName>
    <alternativeName>
        <fullName evidence="7">Type II DHQase</fullName>
    </alternativeName>
</protein>
<dbReference type="OrthoDB" id="9790793at2"/>
<keyword evidence="7" id="KW-0028">Amino-acid biosynthesis</keyword>
<evidence type="ECO:0000313" key="11">
    <source>
        <dbReference type="EMBL" id="SMO39510.1"/>
    </source>
</evidence>
<dbReference type="GO" id="GO:0009073">
    <property type="term" value="P:aromatic amino acid family biosynthetic process"/>
    <property type="evidence" value="ECO:0007669"/>
    <property type="project" value="UniProtKB-KW"/>
</dbReference>
<dbReference type="Proteomes" id="UP000315636">
    <property type="component" value="Unassembled WGS sequence"/>
</dbReference>
<keyword evidence="6 7" id="KW-0456">Lyase</keyword>
<dbReference type="PROSITE" id="PS01029">
    <property type="entry name" value="DEHYDROQUINASE_II"/>
    <property type="match status" value="1"/>
</dbReference>